<protein>
    <submittedName>
        <fullName evidence="1">Uncharacterized protein</fullName>
    </submittedName>
</protein>
<dbReference type="EMBL" id="LIZX01000009">
    <property type="protein sequence ID" value="KPJ70021.1"/>
    <property type="molecule type" value="Genomic_DNA"/>
</dbReference>
<evidence type="ECO:0000313" key="1">
    <source>
        <dbReference type="EMBL" id="KPJ70021.1"/>
    </source>
</evidence>
<reference evidence="1 2" key="1">
    <citation type="journal article" date="2015" name="Microbiome">
        <title>Genomic resolution of linkages in carbon, nitrogen, and sulfur cycling among widespread estuary sediment bacteria.</title>
        <authorList>
            <person name="Baker B.J."/>
            <person name="Lazar C.S."/>
            <person name="Teske A.P."/>
            <person name="Dick G.J."/>
        </authorList>
    </citation>
    <scope>NUCLEOTIDE SEQUENCE [LARGE SCALE GENOMIC DNA]</scope>
    <source>
        <strain evidence="1">DG_54_3</strain>
    </source>
</reference>
<organism evidence="1 2">
    <name type="scientific">candidate division WOR-1 bacterium DG_54_3</name>
    <dbReference type="NCBI Taxonomy" id="1703775"/>
    <lineage>
        <taxon>Bacteria</taxon>
        <taxon>Bacillati</taxon>
        <taxon>Saganbacteria</taxon>
    </lineage>
</organism>
<dbReference type="AlphaFoldDB" id="A0A0S7Y5L5"/>
<dbReference type="Proteomes" id="UP000051861">
    <property type="component" value="Unassembled WGS sequence"/>
</dbReference>
<sequence length="60" mass="6949">MCEERSLCRLQKASKTSAHEVRMERKRVINPHLYLHKGKMPVFIKSITPLGLCLSIIPLF</sequence>
<name>A0A0S7Y5L5_UNCSA</name>
<proteinExistence type="predicted"/>
<accession>A0A0S7Y5L5</accession>
<comment type="caution">
    <text evidence="1">The sequence shown here is derived from an EMBL/GenBank/DDBJ whole genome shotgun (WGS) entry which is preliminary data.</text>
</comment>
<evidence type="ECO:0000313" key="2">
    <source>
        <dbReference type="Proteomes" id="UP000051861"/>
    </source>
</evidence>
<gene>
    <name evidence="1" type="ORF">AMJ44_00860</name>
</gene>